<protein>
    <submittedName>
        <fullName evidence="1">Uncharacterized protein</fullName>
    </submittedName>
</protein>
<dbReference type="EMBL" id="GL379788">
    <property type="protein sequence ID" value="EGT40483.1"/>
    <property type="molecule type" value="Genomic_DNA"/>
</dbReference>
<dbReference type="InParanoid" id="G0MAB8"/>
<gene>
    <name evidence="1" type="ORF">CAEBREN_19203</name>
</gene>
<evidence type="ECO:0000313" key="2">
    <source>
        <dbReference type="Proteomes" id="UP000008068"/>
    </source>
</evidence>
<sequence length="237" mass="28325">MGNLNIFKRRKAKEEQSPDILAMIEYWKQELGHDQYIRTKHYNQVTARIGKMSGKAESWALLASLYEGRCYTVDRKINEAFFFRCFRSGNITHENCVVCSSPEEHTEKCEQTDVLEYYDLVFAKMTEQYMKFSQLKRDMMVNMDLQRLRDNQEVDMKVLQKELDRIPNWDKNKLAEITRRIKGLQLFQSSEYFALKTNLERLYNEQMGVKIEKRNSRLDFDRKFIVTHLEEDNNEAA</sequence>
<name>G0MAB8_CAEBE</name>
<dbReference type="HOGENOM" id="CLU_1171512_0_0_1"/>
<keyword evidence="2" id="KW-1185">Reference proteome</keyword>
<dbReference type="Proteomes" id="UP000008068">
    <property type="component" value="Unassembled WGS sequence"/>
</dbReference>
<proteinExistence type="predicted"/>
<organism evidence="2">
    <name type="scientific">Caenorhabditis brenneri</name>
    <name type="common">Nematode worm</name>
    <dbReference type="NCBI Taxonomy" id="135651"/>
    <lineage>
        <taxon>Eukaryota</taxon>
        <taxon>Metazoa</taxon>
        <taxon>Ecdysozoa</taxon>
        <taxon>Nematoda</taxon>
        <taxon>Chromadorea</taxon>
        <taxon>Rhabditida</taxon>
        <taxon>Rhabditina</taxon>
        <taxon>Rhabditomorpha</taxon>
        <taxon>Rhabditoidea</taxon>
        <taxon>Rhabditidae</taxon>
        <taxon>Peloderinae</taxon>
        <taxon>Caenorhabditis</taxon>
    </lineage>
</organism>
<accession>G0MAB8</accession>
<evidence type="ECO:0000313" key="1">
    <source>
        <dbReference type="EMBL" id="EGT40483.1"/>
    </source>
</evidence>
<reference evidence="2" key="1">
    <citation type="submission" date="2011-07" db="EMBL/GenBank/DDBJ databases">
        <authorList>
            <consortium name="Caenorhabditis brenneri Sequencing and Analysis Consortium"/>
            <person name="Wilson R.K."/>
        </authorList>
    </citation>
    <scope>NUCLEOTIDE SEQUENCE [LARGE SCALE GENOMIC DNA]</scope>
    <source>
        <strain evidence="2">PB2801</strain>
    </source>
</reference>
<dbReference type="AlphaFoldDB" id="G0MAB8"/>